<reference evidence="3" key="1">
    <citation type="submission" date="2021-04" db="EMBL/GenBank/DDBJ databases">
        <title>Complete genome sequence for Sulfitobacter sp. strain JK7-1.</title>
        <authorList>
            <person name="Park S.-J."/>
        </authorList>
    </citation>
    <scope>NUCLEOTIDE SEQUENCE</scope>
    <source>
        <strain evidence="3">JK7-1</strain>
    </source>
</reference>
<protein>
    <recommendedName>
        <fullName evidence="5">HdeA/HdeB family protein</fullName>
    </recommendedName>
</protein>
<feature type="compositionally biased region" description="Low complexity" evidence="1">
    <location>
        <begin position="87"/>
        <end position="109"/>
    </location>
</feature>
<evidence type="ECO:0008006" key="5">
    <source>
        <dbReference type="Google" id="ProtNLM"/>
    </source>
</evidence>
<evidence type="ECO:0000313" key="3">
    <source>
        <dbReference type="EMBL" id="QUJ75965.1"/>
    </source>
</evidence>
<evidence type="ECO:0000256" key="1">
    <source>
        <dbReference type="SAM" id="MobiDB-lite"/>
    </source>
</evidence>
<keyword evidence="4" id="KW-1185">Reference proteome</keyword>
<keyword evidence="2" id="KW-0732">Signal</keyword>
<sequence>MNTFIKAAAAATLLSAISAPAFAAGHADLNSMTCAQFNEMSAEDQNKIAVMAVAELNNNSDATIADNNGEATATAPLEGEAAEESETGSTTTIADDNGTATATTTVPAGDDMTRFAEEIEILKLECERSLDAMVLEAAAGGNGTR</sequence>
<dbReference type="Pfam" id="PF06411">
    <property type="entry name" value="HdeA"/>
    <property type="match status" value="1"/>
</dbReference>
<feature type="signal peptide" evidence="2">
    <location>
        <begin position="1"/>
        <end position="23"/>
    </location>
</feature>
<dbReference type="EMBL" id="CP073581">
    <property type="protein sequence ID" value="QUJ75965.1"/>
    <property type="molecule type" value="Genomic_DNA"/>
</dbReference>
<organism evidence="3 4">
    <name type="scientific">Sulfitobacter albidus</name>
    <dbReference type="NCBI Taxonomy" id="2829501"/>
    <lineage>
        <taxon>Bacteria</taxon>
        <taxon>Pseudomonadati</taxon>
        <taxon>Pseudomonadota</taxon>
        <taxon>Alphaproteobacteria</taxon>
        <taxon>Rhodobacterales</taxon>
        <taxon>Roseobacteraceae</taxon>
        <taxon>Sulfitobacter</taxon>
    </lineage>
</organism>
<gene>
    <name evidence="3" type="ORF">KDD17_13670</name>
</gene>
<dbReference type="RefSeq" id="WP_212704163.1">
    <property type="nucleotide sequence ID" value="NZ_CP073581.1"/>
</dbReference>
<evidence type="ECO:0000256" key="2">
    <source>
        <dbReference type="SAM" id="SignalP"/>
    </source>
</evidence>
<feature type="chain" id="PRO_5037930241" description="HdeA/HdeB family protein" evidence="2">
    <location>
        <begin position="24"/>
        <end position="145"/>
    </location>
</feature>
<evidence type="ECO:0000313" key="4">
    <source>
        <dbReference type="Proteomes" id="UP000683291"/>
    </source>
</evidence>
<accession>A0A975PM83</accession>
<feature type="region of interest" description="Disordered" evidence="1">
    <location>
        <begin position="61"/>
        <end position="109"/>
    </location>
</feature>
<name>A0A975PM83_9RHOB</name>
<proteinExistence type="predicted"/>
<dbReference type="AlphaFoldDB" id="A0A975PM83"/>
<feature type="compositionally biased region" description="Polar residues" evidence="1">
    <location>
        <begin position="61"/>
        <end position="71"/>
    </location>
</feature>
<dbReference type="InterPro" id="IPR010486">
    <property type="entry name" value="HNS-dep_expression_A/B"/>
</dbReference>
<dbReference type="Proteomes" id="UP000683291">
    <property type="component" value="Chromosome 1"/>
</dbReference>
<dbReference type="KEGG" id="sual:KDD17_13670"/>